<feature type="transmembrane region" description="Helical" evidence="6">
    <location>
        <begin position="203"/>
        <end position="222"/>
    </location>
</feature>
<name>A0AAW3JW90_9FIRM</name>
<comment type="caution">
    <text evidence="8">The sequence shown here is derived from an EMBL/GenBank/DDBJ whole genome shotgun (WGS) entry which is preliminary data.</text>
</comment>
<evidence type="ECO:0000256" key="4">
    <source>
        <dbReference type="ARBA" id="ARBA00022989"/>
    </source>
</evidence>
<dbReference type="SUPFAM" id="SSF56281">
    <property type="entry name" value="Metallo-hydrolase/oxidoreductase"/>
    <property type="match status" value="1"/>
</dbReference>
<evidence type="ECO:0000256" key="6">
    <source>
        <dbReference type="SAM" id="Phobius"/>
    </source>
</evidence>
<dbReference type="InterPro" id="IPR036866">
    <property type="entry name" value="RibonucZ/Hydroxyglut_hydro"/>
</dbReference>
<feature type="domain" description="Metallo-beta-lactamase" evidence="7">
    <location>
        <begin position="524"/>
        <end position="736"/>
    </location>
</feature>
<feature type="transmembrane region" description="Helical" evidence="6">
    <location>
        <begin position="297"/>
        <end position="316"/>
    </location>
</feature>
<feature type="transmembrane region" description="Helical" evidence="6">
    <location>
        <begin position="234"/>
        <end position="254"/>
    </location>
</feature>
<keyword evidence="4 6" id="KW-1133">Transmembrane helix</keyword>
<evidence type="ECO:0000256" key="5">
    <source>
        <dbReference type="ARBA" id="ARBA00023136"/>
    </source>
</evidence>
<feature type="transmembrane region" description="Helical" evidence="6">
    <location>
        <begin position="346"/>
        <end position="369"/>
    </location>
</feature>
<dbReference type="AlphaFoldDB" id="A0AAW3JW90"/>
<evidence type="ECO:0000259" key="7">
    <source>
        <dbReference type="SMART" id="SM00849"/>
    </source>
</evidence>
<protein>
    <recommendedName>
        <fullName evidence="7">Metallo-beta-lactamase domain-containing protein</fullName>
    </recommendedName>
</protein>
<dbReference type="PANTHER" id="PTHR30619:SF7">
    <property type="entry name" value="BETA-LACTAMASE DOMAIN PROTEIN"/>
    <property type="match status" value="1"/>
</dbReference>
<dbReference type="NCBIfam" id="TIGR00361">
    <property type="entry name" value="ComEC_Rec2"/>
    <property type="match status" value="1"/>
</dbReference>
<feature type="transmembrane region" description="Helical" evidence="6">
    <location>
        <begin position="260"/>
        <end position="290"/>
    </location>
</feature>
<evidence type="ECO:0000313" key="9">
    <source>
        <dbReference type="Proteomes" id="UP000050833"/>
    </source>
</evidence>
<evidence type="ECO:0000256" key="2">
    <source>
        <dbReference type="ARBA" id="ARBA00022475"/>
    </source>
</evidence>
<dbReference type="EMBL" id="LLKB01000001">
    <property type="protein sequence ID" value="KQC86439.1"/>
    <property type="molecule type" value="Genomic_DNA"/>
</dbReference>
<dbReference type="InterPro" id="IPR052159">
    <property type="entry name" value="Competence_DNA_uptake"/>
</dbReference>
<dbReference type="Proteomes" id="UP000050833">
    <property type="component" value="Unassembled WGS sequence"/>
</dbReference>
<evidence type="ECO:0000313" key="8">
    <source>
        <dbReference type="EMBL" id="KQC86439.1"/>
    </source>
</evidence>
<dbReference type="Gene3D" id="3.60.15.10">
    <property type="entry name" value="Ribonuclease Z/Hydroxyacylglutathione hydrolase-like"/>
    <property type="match status" value="1"/>
</dbReference>
<dbReference type="InterPro" id="IPR004797">
    <property type="entry name" value="Competence_ComEC/Rec2"/>
</dbReference>
<dbReference type="NCBIfam" id="TIGR00360">
    <property type="entry name" value="ComEC_N-term"/>
    <property type="match status" value="1"/>
</dbReference>
<dbReference type="PANTHER" id="PTHR30619">
    <property type="entry name" value="DNA INTERNALIZATION/COMPETENCE PROTEIN COMEC/REC2"/>
    <property type="match status" value="1"/>
</dbReference>
<sequence>MWTAVILIIIISAFNIISQKRIYKKQYYLDDMFKNKSRIETIIYGEFESAVSKEKTVSIILKNVRLKFDGRTTEYKDLPSIIIYAKKSNGKEKLKLNPENKIKCNASLMELKSATNPGEFNMKAYYREKKIFYSAACDIGDIVVLDGNYNHPKKILYDFRDRLKNIYADCMPEREAGTVSAMLLGDKSMLDEEVKELYRENGMSHLLAISGLHITVLCMAFNKLLTLLKVPDKLSITLTVLLLLLYGIMTGFGISTNRAVIMMVIALFAGFVGRSYDMLSATAVSAVIIVILKPMSLFSCSFLLSYGAIIAIAYFYPFLRDDIFACKNDFKHNNKERLVQHIKKEIIKSMLVSFSIQFFTLPVILYCFFQTPSYSIVLNLLIVPLSTFLVIISALGGLLGIVFLPLGKFMLGGAYFILKFYDGVCELFNKLPMHHIVTGRPSIIKIFIFYLVSFTLIFAVKYLKDYIYIKKDFDAGFSSVLLSFSAEISKISHYTFLLFMVLYVFMLIPPQNDRFNICFLDVGQGDCIIIKNDNGKVYMIDGGSSDKDSVGKYIITPYLKYYGIEKIDYCIMTHSDSDHISGIIEIFEQKNADRITIDNFLLPNPDNELKDEAYYQILRLAKNNCNKVRYVKTYDKIIDGDMTMTCVHPDNGCKTDSANAYSAVLSIVHKNNSILLTGDLEKDGEDKVLDILNSDFENFPQKYTLLKAAHHGSKNSTTEAFLRRTMPEKTIISCGKNNRYGHPHSELLKKLEYIETKIYRTDVEGALNFEE</sequence>
<dbReference type="Pfam" id="PF03772">
    <property type="entry name" value="Competence"/>
    <property type="match status" value="1"/>
</dbReference>
<dbReference type="Pfam" id="PF00753">
    <property type="entry name" value="Lactamase_B"/>
    <property type="match status" value="1"/>
</dbReference>
<dbReference type="InterPro" id="IPR035681">
    <property type="entry name" value="ComA-like_MBL"/>
</dbReference>
<comment type="subcellular location">
    <subcellularLocation>
        <location evidence="1">Cell membrane</location>
        <topology evidence="1">Multi-pass membrane protein</topology>
    </subcellularLocation>
</comment>
<dbReference type="SMART" id="SM00849">
    <property type="entry name" value="Lactamase_B"/>
    <property type="match status" value="1"/>
</dbReference>
<proteinExistence type="predicted"/>
<dbReference type="CDD" id="cd07731">
    <property type="entry name" value="ComA-like_MBL-fold"/>
    <property type="match status" value="1"/>
</dbReference>
<organism evidence="8 9">
    <name type="scientific">Butyribacter intestini</name>
    <dbReference type="NCBI Taxonomy" id="1703332"/>
    <lineage>
        <taxon>Bacteria</taxon>
        <taxon>Bacillati</taxon>
        <taxon>Bacillota</taxon>
        <taxon>Clostridia</taxon>
        <taxon>Lachnospirales</taxon>
        <taxon>Lachnospiraceae</taxon>
        <taxon>Butyribacter</taxon>
    </lineage>
</organism>
<dbReference type="GO" id="GO:0030420">
    <property type="term" value="P:establishment of competence for transformation"/>
    <property type="evidence" value="ECO:0007669"/>
    <property type="project" value="InterPro"/>
</dbReference>
<accession>A0AAW3JW90</accession>
<keyword evidence="5 6" id="KW-0472">Membrane</keyword>
<gene>
    <name evidence="8" type="ORF">APZ18_04435</name>
</gene>
<keyword evidence="9" id="KW-1185">Reference proteome</keyword>
<keyword evidence="3 6" id="KW-0812">Transmembrane</keyword>
<evidence type="ECO:0000256" key="1">
    <source>
        <dbReference type="ARBA" id="ARBA00004651"/>
    </source>
</evidence>
<feature type="transmembrane region" description="Helical" evidence="6">
    <location>
        <begin position="442"/>
        <end position="463"/>
    </location>
</feature>
<reference evidence="8 9" key="1">
    <citation type="submission" date="2015-10" db="EMBL/GenBank/DDBJ databases">
        <title>Butyribacter intestini gen. nov., sp. nov., a butyric acid-producing bacterium of the family Lachnospiraceae isolated from the human faeces.</title>
        <authorList>
            <person name="Zou Y."/>
            <person name="Xue W."/>
            <person name="Luo G."/>
            <person name="Lv M."/>
        </authorList>
    </citation>
    <scope>NUCLEOTIDE SEQUENCE [LARGE SCALE GENOMIC DNA]</scope>
    <source>
        <strain evidence="8 9">TF01-11</strain>
    </source>
</reference>
<dbReference type="InterPro" id="IPR004477">
    <property type="entry name" value="ComEC_N"/>
</dbReference>
<dbReference type="InterPro" id="IPR001279">
    <property type="entry name" value="Metallo-B-lactamas"/>
</dbReference>
<feature type="transmembrane region" description="Helical" evidence="6">
    <location>
        <begin position="376"/>
        <end position="395"/>
    </location>
</feature>
<evidence type="ECO:0000256" key="3">
    <source>
        <dbReference type="ARBA" id="ARBA00022692"/>
    </source>
</evidence>
<keyword evidence="2" id="KW-1003">Cell membrane</keyword>
<feature type="transmembrane region" description="Helical" evidence="6">
    <location>
        <begin position="491"/>
        <end position="508"/>
    </location>
</feature>
<dbReference type="GO" id="GO:0005886">
    <property type="term" value="C:plasma membrane"/>
    <property type="evidence" value="ECO:0007669"/>
    <property type="project" value="UniProtKB-SubCell"/>
</dbReference>